<keyword evidence="3 7" id="KW-0812">Transmembrane</keyword>
<feature type="transmembrane region" description="Helical" evidence="7">
    <location>
        <begin position="194"/>
        <end position="212"/>
    </location>
</feature>
<feature type="region of interest" description="Disordered" evidence="6">
    <location>
        <begin position="1"/>
        <end position="25"/>
    </location>
</feature>
<feature type="transmembrane region" description="Helical" evidence="7">
    <location>
        <begin position="105"/>
        <end position="131"/>
    </location>
</feature>
<feature type="transmembrane region" description="Helical" evidence="7">
    <location>
        <begin position="169"/>
        <end position="188"/>
    </location>
</feature>
<keyword evidence="2" id="KW-0813">Transport</keyword>
<evidence type="ECO:0000256" key="4">
    <source>
        <dbReference type="ARBA" id="ARBA00022989"/>
    </source>
</evidence>
<evidence type="ECO:0000259" key="8">
    <source>
        <dbReference type="PROSITE" id="PS50850"/>
    </source>
</evidence>
<dbReference type="PANTHER" id="PTHR23505">
    <property type="entry name" value="SPINSTER"/>
    <property type="match status" value="1"/>
</dbReference>
<dbReference type="InterPro" id="IPR011701">
    <property type="entry name" value="MFS"/>
</dbReference>
<evidence type="ECO:0000313" key="9">
    <source>
        <dbReference type="EMBL" id="GIH76797.1"/>
    </source>
</evidence>
<protein>
    <recommendedName>
        <fullName evidence="8">Major facilitator superfamily (MFS) profile domain-containing protein</fullName>
    </recommendedName>
</protein>
<proteinExistence type="predicted"/>
<name>A0A8J3RN30_9ACTN</name>
<feature type="transmembrane region" description="Helical" evidence="7">
    <location>
        <begin position="431"/>
        <end position="452"/>
    </location>
</feature>
<feature type="domain" description="Major facilitator superfamily (MFS) profile" evidence="8">
    <location>
        <begin position="39"/>
        <end position="457"/>
    </location>
</feature>
<dbReference type="Proteomes" id="UP000616724">
    <property type="component" value="Unassembled WGS sequence"/>
</dbReference>
<dbReference type="Gene3D" id="1.20.1250.20">
    <property type="entry name" value="MFS general substrate transporter like domains"/>
    <property type="match status" value="1"/>
</dbReference>
<feature type="transmembrane region" description="Helical" evidence="7">
    <location>
        <begin position="400"/>
        <end position="425"/>
    </location>
</feature>
<sequence length="478" mass="49639">MAEVVTEESGERETPRRGMGGPRRPAISAKDHAPYGWAPLAVLFLVGLVDRIEANLLSGLLPMIQAEWKISDTVAGSIPTASALAAAIVTLPAGYLADRYSRTRIIAVVVFCWGLATLGSGLATGFAVFYAMRVFLAAAESIDNPASGSLIADYYPPVTRAKAYGLVRITTYLGGFGTALGGVLGKAFGDWRTAFMIMAIPGVLTALLVWWLREPSRGFLDRVVARDSAEPVPVPGPSAPRSAEVTGVAERLSDRLRFGSQFREVLRIPTLTVVGIGLMLLTLGLAGIHFWLPTLMVRKFGVDTAAAGSLAGLITVAGVVGGTLVGAWLGRRSHGTRKGGRLLVGGVGITLGSLVQGVAIAMDSLTAFVVLLLLAAFLSAMAIPNMTASLADVVAAASRGLGFAVLQLLLAAGAAFGPLAVGIASDRSGSLVTAMYVLIAPMVVGGLLSLAARGFFERDAARVLDAARAEAEEAEGRQ</sequence>
<gene>
    <name evidence="9" type="ORF">Plo01_32260</name>
</gene>
<dbReference type="RefSeq" id="WP_239316428.1">
    <property type="nucleotide sequence ID" value="NZ_BOOH01000023.1"/>
</dbReference>
<feature type="transmembrane region" description="Helical" evidence="7">
    <location>
        <begin position="342"/>
        <end position="362"/>
    </location>
</feature>
<dbReference type="EMBL" id="BOOH01000023">
    <property type="protein sequence ID" value="GIH76797.1"/>
    <property type="molecule type" value="Genomic_DNA"/>
</dbReference>
<evidence type="ECO:0000256" key="2">
    <source>
        <dbReference type="ARBA" id="ARBA00022448"/>
    </source>
</evidence>
<organism evidence="9 10">
    <name type="scientific">Planobispora longispora</name>
    <dbReference type="NCBI Taxonomy" id="28887"/>
    <lineage>
        <taxon>Bacteria</taxon>
        <taxon>Bacillati</taxon>
        <taxon>Actinomycetota</taxon>
        <taxon>Actinomycetes</taxon>
        <taxon>Streptosporangiales</taxon>
        <taxon>Streptosporangiaceae</taxon>
        <taxon>Planobispora</taxon>
    </lineage>
</organism>
<dbReference type="InterPro" id="IPR036259">
    <property type="entry name" value="MFS_trans_sf"/>
</dbReference>
<comment type="caution">
    <text evidence="9">The sequence shown here is derived from an EMBL/GenBank/DDBJ whole genome shotgun (WGS) entry which is preliminary data.</text>
</comment>
<dbReference type="InterPro" id="IPR020846">
    <property type="entry name" value="MFS_dom"/>
</dbReference>
<evidence type="ECO:0000256" key="3">
    <source>
        <dbReference type="ARBA" id="ARBA00022692"/>
    </source>
</evidence>
<dbReference type="AlphaFoldDB" id="A0A8J3RN30"/>
<dbReference type="GO" id="GO:0005886">
    <property type="term" value="C:plasma membrane"/>
    <property type="evidence" value="ECO:0007669"/>
    <property type="project" value="UniProtKB-SubCell"/>
</dbReference>
<keyword evidence="4 7" id="KW-1133">Transmembrane helix</keyword>
<feature type="transmembrane region" description="Helical" evidence="7">
    <location>
        <begin position="304"/>
        <end position="330"/>
    </location>
</feature>
<dbReference type="SUPFAM" id="SSF103473">
    <property type="entry name" value="MFS general substrate transporter"/>
    <property type="match status" value="1"/>
</dbReference>
<feature type="transmembrane region" description="Helical" evidence="7">
    <location>
        <begin position="265"/>
        <end position="292"/>
    </location>
</feature>
<keyword evidence="5 7" id="KW-0472">Membrane</keyword>
<dbReference type="InterPro" id="IPR044770">
    <property type="entry name" value="MFS_spinster-like"/>
</dbReference>
<dbReference type="PANTHER" id="PTHR23505:SF52">
    <property type="entry name" value="MAJOR FACILITATOR SUPERFAMILY PROTEIN"/>
    <property type="match status" value="1"/>
</dbReference>
<feature type="transmembrane region" description="Helical" evidence="7">
    <location>
        <begin position="73"/>
        <end position="93"/>
    </location>
</feature>
<evidence type="ECO:0000256" key="6">
    <source>
        <dbReference type="SAM" id="MobiDB-lite"/>
    </source>
</evidence>
<evidence type="ECO:0000256" key="7">
    <source>
        <dbReference type="SAM" id="Phobius"/>
    </source>
</evidence>
<accession>A0A8J3RN30</accession>
<dbReference type="GO" id="GO:0022857">
    <property type="term" value="F:transmembrane transporter activity"/>
    <property type="evidence" value="ECO:0007669"/>
    <property type="project" value="InterPro"/>
</dbReference>
<feature type="transmembrane region" description="Helical" evidence="7">
    <location>
        <begin position="368"/>
        <end position="388"/>
    </location>
</feature>
<evidence type="ECO:0000256" key="5">
    <source>
        <dbReference type="ARBA" id="ARBA00023136"/>
    </source>
</evidence>
<evidence type="ECO:0000256" key="1">
    <source>
        <dbReference type="ARBA" id="ARBA00004651"/>
    </source>
</evidence>
<dbReference type="Pfam" id="PF07690">
    <property type="entry name" value="MFS_1"/>
    <property type="match status" value="1"/>
</dbReference>
<reference evidence="9 10" key="1">
    <citation type="submission" date="2021-01" db="EMBL/GenBank/DDBJ databases">
        <title>Whole genome shotgun sequence of Planobispora longispora NBRC 13918.</title>
        <authorList>
            <person name="Komaki H."/>
            <person name="Tamura T."/>
        </authorList>
    </citation>
    <scope>NUCLEOTIDE SEQUENCE [LARGE SCALE GENOMIC DNA]</scope>
    <source>
        <strain evidence="9 10">NBRC 13918</strain>
    </source>
</reference>
<comment type="subcellular location">
    <subcellularLocation>
        <location evidence="1">Cell membrane</location>
        <topology evidence="1">Multi-pass membrane protein</topology>
    </subcellularLocation>
</comment>
<evidence type="ECO:0000313" key="10">
    <source>
        <dbReference type="Proteomes" id="UP000616724"/>
    </source>
</evidence>
<dbReference type="PROSITE" id="PS50850">
    <property type="entry name" value="MFS"/>
    <property type="match status" value="1"/>
</dbReference>
<keyword evidence="10" id="KW-1185">Reference proteome</keyword>